<dbReference type="FunFam" id="3.20.20.100:FF:000002">
    <property type="entry name" value="2,5-diketo-D-gluconic acid reductase A"/>
    <property type="match status" value="1"/>
</dbReference>
<evidence type="ECO:0000256" key="5">
    <source>
        <dbReference type="PIRSR" id="PIRSR000097-2"/>
    </source>
</evidence>
<sequence>MSASFLLNSGHRIPLVGFGTFQIRSRELIFSVLEHALAAGYRHIDTAVVYRNEEHIGEALKTLLPKFNLQREDIFITSKLIPSLNQTEEDVVSLVKQSLKNLQTDYIDLYLIHWPGVSGLQSEHKDNSKYRNNTWATLIKLHQSGLIRSIGVSNYLIRHLEELKASHSVIPSVNQVEWHPHCHDLDLLKYCRDNGIFLQAYSSLGSSNVDSLRHDPTIIKVAQALGKSPAQILLRWALQQNIGILPKASSKSRIVENINLDFVLPDDVMNTLTTLQVKRKYAWDPKIVH</sequence>
<evidence type="ECO:0000256" key="2">
    <source>
        <dbReference type="ARBA" id="ARBA00022857"/>
    </source>
</evidence>
<name>A0A1J1J0C5_9DIPT</name>
<evidence type="ECO:0000259" key="7">
    <source>
        <dbReference type="Pfam" id="PF00248"/>
    </source>
</evidence>
<dbReference type="SUPFAM" id="SSF51430">
    <property type="entry name" value="NAD(P)-linked oxidoreductase"/>
    <property type="match status" value="1"/>
</dbReference>
<dbReference type="CDD" id="cd19136">
    <property type="entry name" value="AKR_DrGR-like"/>
    <property type="match status" value="1"/>
</dbReference>
<dbReference type="InterPro" id="IPR023210">
    <property type="entry name" value="NADP_OxRdtase_dom"/>
</dbReference>
<dbReference type="STRING" id="568069.A0A1J1J0C5"/>
<evidence type="ECO:0000256" key="1">
    <source>
        <dbReference type="ARBA" id="ARBA00007905"/>
    </source>
</evidence>
<evidence type="ECO:0000313" key="8">
    <source>
        <dbReference type="EMBL" id="CRL04289.1"/>
    </source>
</evidence>
<dbReference type="PROSITE" id="PS00798">
    <property type="entry name" value="ALDOKETO_REDUCTASE_1"/>
    <property type="match status" value="1"/>
</dbReference>
<dbReference type="OrthoDB" id="416253at2759"/>
<accession>A0A1J1J0C5</accession>
<evidence type="ECO:0000256" key="6">
    <source>
        <dbReference type="PIRSR" id="PIRSR000097-3"/>
    </source>
</evidence>
<feature type="domain" description="NADP-dependent oxidoreductase" evidence="7">
    <location>
        <begin position="17"/>
        <end position="274"/>
    </location>
</feature>
<proteinExistence type="inferred from homology"/>
<dbReference type="PANTHER" id="PTHR43827">
    <property type="entry name" value="2,5-DIKETO-D-GLUCONIC ACID REDUCTASE"/>
    <property type="match status" value="1"/>
</dbReference>
<keyword evidence="3" id="KW-0560">Oxidoreductase</keyword>
<dbReference type="EMBL" id="CVRI01000063">
    <property type="protein sequence ID" value="CRL04289.1"/>
    <property type="molecule type" value="Genomic_DNA"/>
</dbReference>
<dbReference type="PRINTS" id="PR00069">
    <property type="entry name" value="ALDKETRDTASE"/>
</dbReference>
<keyword evidence="2" id="KW-0521">NADP</keyword>
<gene>
    <name evidence="8" type="ORF">CLUMA_CG017387</name>
</gene>
<dbReference type="InterPro" id="IPR036812">
    <property type="entry name" value="NAD(P)_OxRdtase_dom_sf"/>
</dbReference>
<evidence type="ECO:0000256" key="4">
    <source>
        <dbReference type="PIRSR" id="PIRSR000097-1"/>
    </source>
</evidence>
<dbReference type="Gene3D" id="3.20.20.100">
    <property type="entry name" value="NADP-dependent oxidoreductase domain"/>
    <property type="match status" value="1"/>
</dbReference>
<protein>
    <submittedName>
        <fullName evidence="8">CLUMA_CG017387, isoform A</fullName>
    </submittedName>
</protein>
<dbReference type="AlphaFoldDB" id="A0A1J1J0C5"/>
<dbReference type="InterPro" id="IPR018170">
    <property type="entry name" value="Aldo/ket_reductase_CS"/>
</dbReference>
<dbReference type="PIRSF" id="PIRSF000097">
    <property type="entry name" value="AKR"/>
    <property type="match status" value="1"/>
</dbReference>
<organism evidence="8 9">
    <name type="scientific">Clunio marinus</name>
    <dbReference type="NCBI Taxonomy" id="568069"/>
    <lineage>
        <taxon>Eukaryota</taxon>
        <taxon>Metazoa</taxon>
        <taxon>Ecdysozoa</taxon>
        <taxon>Arthropoda</taxon>
        <taxon>Hexapoda</taxon>
        <taxon>Insecta</taxon>
        <taxon>Pterygota</taxon>
        <taxon>Neoptera</taxon>
        <taxon>Endopterygota</taxon>
        <taxon>Diptera</taxon>
        <taxon>Nematocera</taxon>
        <taxon>Chironomoidea</taxon>
        <taxon>Chironomidae</taxon>
        <taxon>Clunio</taxon>
    </lineage>
</organism>
<keyword evidence="9" id="KW-1185">Reference proteome</keyword>
<evidence type="ECO:0000313" key="9">
    <source>
        <dbReference type="Proteomes" id="UP000183832"/>
    </source>
</evidence>
<reference evidence="8 9" key="1">
    <citation type="submission" date="2015-04" db="EMBL/GenBank/DDBJ databases">
        <authorList>
            <person name="Syromyatnikov M.Y."/>
            <person name="Popov V.N."/>
        </authorList>
    </citation>
    <scope>NUCLEOTIDE SEQUENCE [LARGE SCALE GENOMIC DNA]</scope>
</reference>
<dbReference type="PANTHER" id="PTHR43827:SF3">
    <property type="entry name" value="NADP-DEPENDENT OXIDOREDUCTASE DOMAIN-CONTAINING PROTEIN"/>
    <property type="match status" value="1"/>
</dbReference>
<dbReference type="GO" id="GO:0016616">
    <property type="term" value="F:oxidoreductase activity, acting on the CH-OH group of donors, NAD or NADP as acceptor"/>
    <property type="evidence" value="ECO:0007669"/>
    <property type="project" value="UniProtKB-ARBA"/>
</dbReference>
<dbReference type="Pfam" id="PF00248">
    <property type="entry name" value="Aldo_ket_red"/>
    <property type="match status" value="1"/>
</dbReference>
<dbReference type="PROSITE" id="PS00062">
    <property type="entry name" value="ALDOKETO_REDUCTASE_2"/>
    <property type="match status" value="1"/>
</dbReference>
<dbReference type="InterPro" id="IPR020471">
    <property type="entry name" value="AKR"/>
</dbReference>
<dbReference type="Proteomes" id="UP000183832">
    <property type="component" value="Unassembled WGS sequence"/>
</dbReference>
<feature type="active site" description="Proton donor" evidence="4">
    <location>
        <position position="50"/>
    </location>
</feature>
<comment type="similarity">
    <text evidence="1">Belongs to the aldo/keto reductase family.</text>
</comment>
<feature type="binding site" evidence="5">
    <location>
        <position position="113"/>
    </location>
    <ligand>
        <name>substrate</name>
    </ligand>
</feature>
<evidence type="ECO:0000256" key="3">
    <source>
        <dbReference type="ARBA" id="ARBA00023002"/>
    </source>
</evidence>
<feature type="site" description="Lowers pKa of active site Tyr" evidence="6">
    <location>
        <position position="79"/>
    </location>
</feature>